<feature type="transmembrane region" description="Helical" evidence="1">
    <location>
        <begin position="69"/>
        <end position="88"/>
    </location>
</feature>
<proteinExistence type="predicted"/>
<dbReference type="EMBL" id="CM017321">
    <property type="protein sequence ID" value="KAE7996316.1"/>
    <property type="molecule type" value="Genomic_DNA"/>
</dbReference>
<keyword evidence="1" id="KW-1133">Transmembrane helix</keyword>
<keyword evidence="3" id="KW-1185">Reference proteome</keyword>
<dbReference type="Proteomes" id="UP000327013">
    <property type="component" value="Chromosome 1"/>
</dbReference>
<gene>
    <name evidence="2" type="ORF">FH972_001048</name>
</gene>
<protein>
    <submittedName>
        <fullName evidence="2">Uncharacterized protein</fullName>
    </submittedName>
</protein>
<sequence length="125" mass="13826">MVAARITNWGFSAAKKESTLLCDPGNNPFVSSEQQSDFSILIEISLILFLIGTVIALHQLDDGFKKHPANMWLSQASLVLFCSSYSAILKIKGTEWEVYSQIIDVFRIFSGTFFDCLSVINPSAA</sequence>
<evidence type="ECO:0000256" key="1">
    <source>
        <dbReference type="SAM" id="Phobius"/>
    </source>
</evidence>
<reference evidence="2 3" key="1">
    <citation type="submission" date="2019-06" db="EMBL/GenBank/DDBJ databases">
        <title>A chromosomal-level reference genome of Carpinus fangiana (Coryloideae, Betulaceae).</title>
        <authorList>
            <person name="Yang X."/>
            <person name="Wang Z."/>
            <person name="Zhang L."/>
            <person name="Hao G."/>
            <person name="Liu J."/>
            <person name="Yang Y."/>
        </authorList>
    </citation>
    <scope>NUCLEOTIDE SEQUENCE [LARGE SCALE GENOMIC DNA]</scope>
    <source>
        <strain evidence="2">Cfa_2016G</strain>
        <tissue evidence="2">Leaf</tissue>
    </source>
</reference>
<keyword evidence="1" id="KW-0472">Membrane</keyword>
<name>A0A5N6QAS0_9ROSI</name>
<evidence type="ECO:0000313" key="3">
    <source>
        <dbReference type="Proteomes" id="UP000327013"/>
    </source>
</evidence>
<accession>A0A5N6QAS0</accession>
<organism evidence="2 3">
    <name type="scientific">Carpinus fangiana</name>
    <dbReference type="NCBI Taxonomy" id="176857"/>
    <lineage>
        <taxon>Eukaryota</taxon>
        <taxon>Viridiplantae</taxon>
        <taxon>Streptophyta</taxon>
        <taxon>Embryophyta</taxon>
        <taxon>Tracheophyta</taxon>
        <taxon>Spermatophyta</taxon>
        <taxon>Magnoliopsida</taxon>
        <taxon>eudicotyledons</taxon>
        <taxon>Gunneridae</taxon>
        <taxon>Pentapetalae</taxon>
        <taxon>rosids</taxon>
        <taxon>fabids</taxon>
        <taxon>Fagales</taxon>
        <taxon>Betulaceae</taxon>
        <taxon>Carpinus</taxon>
    </lineage>
</organism>
<dbReference type="AlphaFoldDB" id="A0A5N6QAS0"/>
<evidence type="ECO:0000313" key="2">
    <source>
        <dbReference type="EMBL" id="KAE7996316.1"/>
    </source>
</evidence>
<feature type="transmembrane region" description="Helical" evidence="1">
    <location>
        <begin position="38"/>
        <end position="57"/>
    </location>
</feature>
<keyword evidence="1" id="KW-0812">Transmembrane</keyword>